<sequence>MTTPDLIPVDAALEEFELEVAHRPLVRQIALRAGIVGGELKASYVKLHRIDGMHPLHVTHRGVEWFSSEVEVVSASGLPEAVWSKTNRAGTTNWGVAFPKIVVAAAVSVDDAVVDDAVVGPAGGVSDAPAASTRPTRAAKPAAPKPVERDFGVCDRCWQARTAAGACGCD</sequence>
<proteinExistence type="predicted"/>
<accession>A0AB35MHC4</accession>
<dbReference type="Proteomes" id="UP001172756">
    <property type="component" value="Unassembled WGS sequence"/>
</dbReference>
<feature type="region of interest" description="Disordered" evidence="1">
    <location>
        <begin position="124"/>
        <end position="144"/>
    </location>
</feature>
<protein>
    <submittedName>
        <fullName evidence="2">Uncharacterized protein</fullName>
    </submittedName>
</protein>
<comment type="caution">
    <text evidence="2">The sequence shown here is derived from an EMBL/GenBank/DDBJ whole genome shotgun (WGS) entry which is preliminary data.</text>
</comment>
<organism evidence="2 3">
    <name type="scientific">Demequina lignilytica</name>
    <dbReference type="NCBI Taxonomy" id="3051663"/>
    <lineage>
        <taxon>Bacteria</taxon>
        <taxon>Bacillati</taxon>
        <taxon>Actinomycetota</taxon>
        <taxon>Actinomycetes</taxon>
        <taxon>Micrococcales</taxon>
        <taxon>Demequinaceae</taxon>
        <taxon>Demequina</taxon>
    </lineage>
</organism>
<dbReference type="AlphaFoldDB" id="A0AB35MHC4"/>
<evidence type="ECO:0000313" key="2">
    <source>
        <dbReference type="EMBL" id="MDN4483191.1"/>
    </source>
</evidence>
<dbReference type="EMBL" id="JAUHQB010000003">
    <property type="protein sequence ID" value="MDN4483191.1"/>
    <property type="molecule type" value="Genomic_DNA"/>
</dbReference>
<evidence type="ECO:0000313" key="3">
    <source>
        <dbReference type="Proteomes" id="UP001172756"/>
    </source>
</evidence>
<dbReference type="RefSeq" id="WP_301160108.1">
    <property type="nucleotide sequence ID" value="NZ_JAUHQB010000003.1"/>
</dbReference>
<name>A0AB35MHC4_9MICO</name>
<feature type="compositionally biased region" description="Low complexity" evidence="1">
    <location>
        <begin position="124"/>
        <end position="142"/>
    </location>
</feature>
<reference evidence="2 3" key="1">
    <citation type="submission" date="2023-06" db="EMBL/GenBank/DDBJ databases">
        <title>SYSU T0a273.</title>
        <authorList>
            <person name="Gao L."/>
            <person name="Fang B.-Z."/>
            <person name="Li W.-J."/>
        </authorList>
    </citation>
    <scope>NUCLEOTIDE SEQUENCE [LARGE SCALE GENOMIC DNA]</scope>
    <source>
        <strain evidence="2 3">SYSU T0a273</strain>
    </source>
</reference>
<gene>
    <name evidence="2" type="ORF">QQ002_06530</name>
</gene>
<evidence type="ECO:0000256" key="1">
    <source>
        <dbReference type="SAM" id="MobiDB-lite"/>
    </source>
</evidence>